<organism evidence="7 8">
    <name type="scientific">Microbacterium ulmi</name>
    <dbReference type="NCBI Taxonomy" id="179095"/>
    <lineage>
        <taxon>Bacteria</taxon>
        <taxon>Bacillati</taxon>
        <taxon>Actinomycetota</taxon>
        <taxon>Actinomycetes</taxon>
        <taxon>Micrococcales</taxon>
        <taxon>Microbacteriaceae</taxon>
        <taxon>Microbacterium</taxon>
    </lineage>
</organism>
<evidence type="ECO:0000313" key="7">
    <source>
        <dbReference type="EMBL" id="NNH02728.1"/>
    </source>
</evidence>
<name>A0A7Y2Q0K9_9MICO</name>
<dbReference type="GO" id="GO:0006874">
    <property type="term" value="P:intracellular calcium ion homeostasis"/>
    <property type="evidence" value="ECO:0007669"/>
    <property type="project" value="TreeGrafter"/>
</dbReference>
<dbReference type="Gene3D" id="1.20.1420.30">
    <property type="entry name" value="NCX, central ion-binding region"/>
    <property type="match status" value="1"/>
</dbReference>
<evidence type="ECO:0000256" key="3">
    <source>
        <dbReference type="ARBA" id="ARBA00022989"/>
    </source>
</evidence>
<feature type="transmembrane region" description="Helical" evidence="5">
    <location>
        <begin position="274"/>
        <end position="294"/>
    </location>
</feature>
<keyword evidence="3 5" id="KW-1133">Transmembrane helix</keyword>
<dbReference type="Gene3D" id="6.10.280.80">
    <property type="entry name" value="NCX, peripheral helical region"/>
    <property type="match status" value="1"/>
</dbReference>
<evidence type="ECO:0000256" key="5">
    <source>
        <dbReference type="SAM" id="Phobius"/>
    </source>
</evidence>
<feature type="domain" description="Sodium/calcium exchanger membrane region" evidence="6">
    <location>
        <begin position="176"/>
        <end position="318"/>
    </location>
</feature>
<evidence type="ECO:0000256" key="1">
    <source>
        <dbReference type="ARBA" id="ARBA00004141"/>
    </source>
</evidence>
<proteinExistence type="predicted"/>
<reference evidence="7 8" key="1">
    <citation type="submission" date="2020-05" db="EMBL/GenBank/DDBJ databases">
        <title>MicrobeNet Type strains.</title>
        <authorList>
            <person name="Nicholson A.C."/>
        </authorList>
    </citation>
    <scope>NUCLEOTIDE SEQUENCE [LARGE SCALE GENOMIC DNA]</scope>
    <source>
        <strain evidence="7 8">JCM 14282</strain>
    </source>
</reference>
<dbReference type="RefSeq" id="WP_167039986.1">
    <property type="nucleotide sequence ID" value="NZ_BAAANA010000003.1"/>
</dbReference>
<keyword evidence="8" id="KW-1185">Reference proteome</keyword>
<feature type="transmembrane region" description="Helical" evidence="5">
    <location>
        <begin position="124"/>
        <end position="144"/>
    </location>
</feature>
<dbReference type="GO" id="GO:0005886">
    <property type="term" value="C:plasma membrane"/>
    <property type="evidence" value="ECO:0007669"/>
    <property type="project" value="TreeGrafter"/>
</dbReference>
<feature type="transmembrane region" description="Helical" evidence="5">
    <location>
        <begin position="240"/>
        <end position="262"/>
    </location>
</feature>
<evidence type="ECO:0000259" key="6">
    <source>
        <dbReference type="Pfam" id="PF01699"/>
    </source>
</evidence>
<dbReference type="InterPro" id="IPR044880">
    <property type="entry name" value="NCX_ion-bd_dom_sf"/>
</dbReference>
<feature type="transmembrane region" description="Helical" evidence="5">
    <location>
        <begin position="101"/>
        <end position="118"/>
    </location>
</feature>
<dbReference type="Proteomes" id="UP000543598">
    <property type="component" value="Unassembled WGS sequence"/>
</dbReference>
<dbReference type="AlphaFoldDB" id="A0A7Y2Q0K9"/>
<keyword evidence="4 5" id="KW-0472">Membrane</keyword>
<sequence>MAVVLIVLGLVALIVGAELVVRYGSRLARRMGVPPLLVGLTIVSIGTSAPELAVGIDAIRSGAGSLAVGNIAGTNVVNLLLILGLSAAIRPIMIHLQTIKLDLPSMAIASAVVLLLALDGSLSVVDGVVLFALALVYLALLFVFTKRENAAVKAEFEHEYPPEKPSGGAWPAVLQVVLLIAGLAVILFGADWLVTGSVDLARAVGVSDAIIGLTIVAIGTSAPELATTIISTIRGDRDIAIGNLIGSSTFNVTIILGTSLFFAPGSIALDPHLVMIDLPVMLAVALVCIPVFITHRGVTRVEGGAFVAAYVAYLAILLVTRT</sequence>
<dbReference type="GO" id="GO:0008273">
    <property type="term" value="F:calcium, potassium:sodium antiporter activity"/>
    <property type="evidence" value="ECO:0007669"/>
    <property type="project" value="TreeGrafter"/>
</dbReference>
<comment type="caution">
    <text evidence="7">The sequence shown here is derived from an EMBL/GenBank/DDBJ whole genome shotgun (WGS) entry which is preliminary data.</text>
</comment>
<evidence type="ECO:0000256" key="2">
    <source>
        <dbReference type="ARBA" id="ARBA00022692"/>
    </source>
</evidence>
<evidence type="ECO:0000256" key="4">
    <source>
        <dbReference type="ARBA" id="ARBA00023136"/>
    </source>
</evidence>
<feature type="transmembrane region" description="Helical" evidence="5">
    <location>
        <begin position="67"/>
        <end position="89"/>
    </location>
</feature>
<dbReference type="NCBIfam" id="TIGR00367">
    <property type="entry name" value="calcium/sodium antiporter"/>
    <property type="match status" value="1"/>
</dbReference>
<dbReference type="InterPro" id="IPR004837">
    <property type="entry name" value="NaCa_Exmemb"/>
</dbReference>
<dbReference type="EMBL" id="JABEMB010000002">
    <property type="protein sequence ID" value="NNH02728.1"/>
    <property type="molecule type" value="Genomic_DNA"/>
</dbReference>
<feature type="transmembrane region" description="Helical" evidence="5">
    <location>
        <begin position="172"/>
        <end position="194"/>
    </location>
</feature>
<dbReference type="InterPro" id="IPR004481">
    <property type="entry name" value="K/Na/Ca-exchanger"/>
</dbReference>
<accession>A0A7Y2Q0K9</accession>
<protein>
    <submittedName>
        <fullName evidence="7">Calcium/sodium antiporter</fullName>
    </submittedName>
</protein>
<dbReference type="PANTHER" id="PTHR10846:SF8">
    <property type="entry name" value="INNER MEMBRANE PROTEIN YRBG"/>
    <property type="match status" value="1"/>
</dbReference>
<dbReference type="PANTHER" id="PTHR10846">
    <property type="entry name" value="SODIUM/POTASSIUM/CALCIUM EXCHANGER"/>
    <property type="match status" value="1"/>
</dbReference>
<feature type="domain" description="Sodium/calcium exchanger membrane region" evidence="6">
    <location>
        <begin position="2"/>
        <end position="142"/>
    </location>
</feature>
<dbReference type="Pfam" id="PF01699">
    <property type="entry name" value="Na_Ca_ex"/>
    <property type="match status" value="2"/>
</dbReference>
<evidence type="ECO:0000313" key="8">
    <source>
        <dbReference type="Proteomes" id="UP000543598"/>
    </source>
</evidence>
<gene>
    <name evidence="7" type="ORF">HLA99_02480</name>
</gene>
<dbReference type="GO" id="GO:0005262">
    <property type="term" value="F:calcium channel activity"/>
    <property type="evidence" value="ECO:0007669"/>
    <property type="project" value="TreeGrafter"/>
</dbReference>
<comment type="subcellular location">
    <subcellularLocation>
        <location evidence="1">Membrane</location>
        <topology evidence="1">Multi-pass membrane protein</topology>
    </subcellularLocation>
</comment>
<keyword evidence="2 5" id="KW-0812">Transmembrane</keyword>
<feature type="transmembrane region" description="Helical" evidence="5">
    <location>
        <begin position="301"/>
        <end position="320"/>
    </location>
</feature>